<evidence type="ECO:0000313" key="2">
    <source>
        <dbReference type="EMBL" id="RRT60668.1"/>
    </source>
</evidence>
<gene>
    <name evidence="2" type="ORF">B296_00033651</name>
</gene>
<evidence type="ECO:0000256" key="1">
    <source>
        <dbReference type="SAM" id="MobiDB-lite"/>
    </source>
</evidence>
<feature type="non-terminal residue" evidence="2">
    <location>
        <position position="181"/>
    </location>
</feature>
<proteinExistence type="predicted"/>
<sequence length="181" mass="20779">MYVPGQSEDPESFDLDLLLRLLILPLQPPKTLMLHNWFPHLHSLQLKILTFKLVMERTGHEPGLSNYFGVAGGFLDSPRQSQGSLGQVAGTRTARYRAVPPKIDHRLSISAVDDRLKGEIDRRRSIEREKGKKKKKKRKKNKKRKEEKKNTYRPRAVLARVPSPPTGRRRFSSHAGRKIEA</sequence>
<evidence type="ECO:0000313" key="3">
    <source>
        <dbReference type="Proteomes" id="UP000287651"/>
    </source>
</evidence>
<organism evidence="2 3">
    <name type="scientific">Ensete ventricosum</name>
    <name type="common">Abyssinian banana</name>
    <name type="synonym">Musa ensete</name>
    <dbReference type="NCBI Taxonomy" id="4639"/>
    <lineage>
        <taxon>Eukaryota</taxon>
        <taxon>Viridiplantae</taxon>
        <taxon>Streptophyta</taxon>
        <taxon>Embryophyta</taxon>
        <taxon>Tracheophyta</taxon>
        <taxon>Spermatophyta</taxon>
        <taxon>Magnoliopsida</taxon>
        <taxon>Liliopsida</taxon>
        <taxon>Zingiberales</taxon>
        <taxon>Musaceae</taxon>
        <taxon>Ensete</taxon>
    </lineage>
</organism>
<reference evidence="2 3" key="1">
    <citation type="journal article" date="2014" name="Agronomy (Basel)">
        <title>A Draft Genome Sequence for Ensete ventricosum, the Drought-Tolerant Tree Against Hunger.</title>
        <authorList>
            <person name="Harrison J."/>
            <person name="Moore K.A."/>
            <person name="Paszkiewicz K."/>
            <person name="Jones T."/>
            <person name="Grant M."/>
            <person name="Ambacheew D."/>
            <person name="Muzemil S."/>
            <person name="Studholme D.J."/>
        </authorList>
    </citation>
    <scope>NUCLEOTIDE SEQUENCE [LARGE SCALE GENOMIC DNA]</scope>
</reference>
<feature type="region of interest" description="Disordered" evidence="1">
    <location>
        <begin position="123"/>
        <end position="181"/>
    </location>
</feature>
<feature type="compositionally biased region" description="Basic residues" evidence="1">
    <location>
        <begin position="167"/>
        <end position="181"/>
    </location>
</feature>
<dbReference type="EMBL" id="AMZH03007697">
    <property type="protein sequence ID" value="RRT60668.1"/>
    <property type="molecule type" value="Genomic_DNA"/>
</dbReference>
<dbReference type="AlphaFoldDB" id="A0A426Z9K6"/>
<feature type="compositionally biased region" description="Basic residues" evidence="1">
    <location>
        <begin position="131"/>
        <end position="146"/>
    </location>
</feature>
<dbReference type="Proteomes" id="UP000287651">
    <property type="component" value="Unassembled WGS sequence"/>
</dbReference>
<name>A0A426Z9K6_ENSVE</name>
<protein>
    <submittedName>
        <fullName evidence="2">Uncharacterized protein</fullName>
    </submittedName>
</protein>
<comment type="caution">
    <text evidence="2">The sequence shown here is derived from an EMBL/GenBank/DDBJ whole genome shotgun (WGS) entry which is preliminary data.</text>
</comment>
<accession>A0A426Z9K6</accession>